<gene>
    <name evidence="2" type="ORF">HNR59_001200</name>
</gene>
<dbReference type="RefSeq" id="WP_246374517.1">
    <property type="nucleotide sequence ID" value="NZ_JACHEU010000001.1"/>
</dbReference>
<feature type="transmembrane region" description="Helical" evidence="1">
    <location>
        <begin position="41"/>
        <end position="63"/>
    </location>
</feature>
<dbReference type="Proteomes" id="UP000533306">
    <property type="component" value="Unassembled WGS sequence"/>
</dbReference>
<name>A0A7W9S0X6_9HYPH</name>
<accession>A0A7W9S0X6</accession>
<reference evidence="2 3" key="1">
    <citation type="submission" date="2020-08" db="EMBL/GenBank/DDBJ databases">
        <title>Genomic Encyclopedia of Type Strains, Phase IV (KMG-IV): sequencing the most valuable type-strain genomes for metagenomic binning, comparative biology and taxonomic classification.</title>
        <authorList>
            <person name="Goeker M."/>
        </authorList>
    </citation>
    <scope>NUCLEOTIDE SEQUENCE [LARGE SCALE GENOMIC DNA]</scope>
    <source>
        <strain evidence="2 3">DSM 11099</strain>
    </source>
</reference>
<dbReference type="AlphaFoldDB" id="A0A7W9S0X6"/>
<sequence>MLEMISDLLRSIGIDPSFLAAGAAGGLLRSITRKKIRLREIIVSPIAGMLACVYLTVPIVQYLQLIGWPMPENNFHVYLASSFLVGNSAMWASDLLFGAIAKWFGVTKEPPS</sequence>
<proteinExistence type="predicted"/>
<keyword evidence="3" id="KW-1185">Reference proteome</keyword>
<evidence type="ECO:0000313" key="3">
    <source>
        <dbReference type="Proteomes" id="UP000533306"/>
    </source>
</evidence>
<evidence type="ECO:0000256" key="1">
    <source>
        <dbReference type="SAM" id="Phobius"/>
    </source>
</evidence>
<comment type="caution">
    <text evidence="2">The sequence shown here is derived from an EMBL/GenBank/DDBJ whole genome shotgun (WGS) entry which is preliminary data.</text>
</comment>
<evidence type="ECO:0008006" key="4">
    <source>
        <dbReference type="Google" id="ProtNLM"/>
    </source>
</evidence>
<feature type="transmembrane region" description="Helical" evidence="1">
    <location>
        <begin position="75"/>
        <end position="100"/>
    </location>
</feature>
<keyword evidence="1" id="KW-0812">Transmembrane</keyword>
<protein>
    <recommendedName>
        <fullName evidence="4">Holin</fullName>
    </recommendedName>
</protein>
<dbReference type="EMBL" id="JACHEU010000001">
    <property type="protein sequence ID" value="MBB6011855.1"/>
    <property type="molecule type" value="Genomic_DNA"/>
</dbReference>
<evidence type="ECO:0000313" key="2">
    <source>
        <dbReference type="EMBL" id="MBB6011855.1"/>
    </source>
</evidence>
<keyword evidence="1" id="KW-0472">Membrane</keyword>
<keyword evidence="1" id="KW-1133">Transmembrane helix</keyword>
<organism evidence="2 3">
    <name type="scientific">Aquamicrobium lusatiense</name>
    <dbReference type="NCBI Taxonomy" id="89772"/>
    <lineage>
        <taxon>Bacteria</taxon>
        <taxon>Pseudomonadati</taxon>
        <taxon>Pseudomonadota</taxon>
        <taxon>Alphaproteobacteria</taxon>
        <taxon>Hyphomicrobiales</taxon>
        <taxon>Phyllobacteriaceae</taxon>
        <taxon>Aquamicrobium</taxon>
    </lineage>
</organism>